<dbReference type="NCBIfam" id="TIGR01560">
    <property type="entry name" value="put_DNA_pack"/>
    <property type="match status" value="1"/>
</dbReference>
<reference evidence="2" key="1">
    <citation type="submission" date="2016-08" db="EMBL/GenBank/DDBJ databases">
        <authorList>
            <person name="Varghese N."/>
            <person name="Submissions Spin"/>
        </authorList>
    </citation>
    <scope>NUCLEOTIDE SEQUENCE [LARGE SCALE GENOMIC DNA]</scope>
    <source>
        <strain evidence="2">R-53144</strain>
    </source>
</reference>
<evidence type="ECO:0000313" key="2">
    <source>
        <dbReference type="Proteomes" id="UP000199698"/>
    </source>
</evidence>
<dbReference type="AlphaFoldDB" id="A0A1C4BWQ5"/>
<gene>
    <name evidence="1" type="ORF">GA0061080_102619</name>
</gene>
<dbReference type="EMBL" id="FMBA01000026">
    <property type="protein sequence ID" value="SCC11285.1"/>
    <property type="molecule type" value="Genomic_DNA"/>
</dbReference>
<dbReference type="RefSeq" id="WP_065590930.1">
    <property type="nucleotide sequence ID" value="NZ_FMBA01000026.1"/>
</dbReference>
<proteinExistence type="predicted"/>
<dbReference type="Proteomes" id="UP000199698">
    <property type="component" value="Unassembled WGS sequence"/>
</dbReference>
<evidence type="ECO:0000313" key="1">
    <source>
        <dbReference type="EMBL" id="SCC11285.1"/>
    </source>
</evidence>
<organism evidence="1 2">
    <name type="scientific">Gilliamella intestini</name>
    <dbReference type="NCBI Taxonomy" id="1798183"/>
    <lineage>
        <taxon>Bacteria</taxon>
        <taxon>Pseudomonadati</taxon>
        <taxon>Pseudomonadota</taxon>
        <taxon>Gammaproteobacteria</taxon>
        <taxon>Orbales</taxon>
        <taxon>Orbaceae</taxon>
        <taxon>Gilliamella</taxon>
    </lineage>
</organism>
<dbReference type="CDD" id="cd08054">
    <property type="entry name" value="gp6"/>
    <property type="match status" value="1"/>
</dbReference>
<dbReference type="STRING" id="1798183.GA0061080_102619"/>
<keyword evidence="2" id="KW-1185">Reference proteome</keyword>
<dbReference type="Gene3D" id="1.10.3230.30">
    <property type="entry name" value="Phage gp6-like head-tail connector protein"/>
    <property type="match status" value="1"/>
</dbReference>
<protein>
    <submittedName>
        <fullName evidence="1">Uncharacterized phage protein (Possible DNA packaging)</fullName>
    </submittedName>
</protein>
<accession>A0A1C4BWQ5</accession>
<dbReference type="InterPro" id="IPR006450">
    <property type="entry name" value="Phage_HK97_gp6-like"/>
</dbReference>
<dbReference type="Pfam" id="PF05135">
    <property type="entry name" value="Phage_connect_1"/>
    <property type="match status" value="1"/>
</dbReference>
<name>A0A1C4BWQ5_9GAMM</name>
<sequence length="110" mass="12730">MSTITYKFPTLDEIKNQCRIDNDDEDNLLNIYLKAAISRAQNYTNRIFYEDEIPADACPSAMLVEPDVKIAILLAVGYWYQQREDVANEQLYSIPLGFNALLNSYRYIPI</sequence>
<dbReference type="InterPro" id="IPR021146">
    <property type="entry name" value="Phage_gp6-like_head-tail"/>
</dbReference>
<dbReference type="OrthoDB" id="8452319at2"/>